<dbReference type="GO" id="GO:0004674">
    <property type="term" value="F:protein serine/threonine kinase activity"/>
    <property type="evidence" value="ECO:0007669"/>
    <property type="project" value="UniProtKB-KW"/>
</dbReference>
<gene>
    <name evidence="10" type="ORF">ALAG00032_LOCUS11370</name>
</gene>
<dbReference type="InterPro" id="IPR011009">
    <property type="entry name" value="Kinase-like_dom_sf"/>
</dbReference>
<feature type="compositionally biased region" description="Polar residues" evidence="8">
    <location>
        <begin position="566"/>
        <end position="582"/>
    </location>
</feature>
<sequence>MEMSWRNSVEEEKEWLSEMRAVEWPEDYAEQMQEVSRMDIERFEEDGCERKVEEENSSPPQEVTMAEHVVATAQVCAYELNEHEAWAEVANGDWVMLYLIEQETAESSGFKSLRVAAVDPTNGEVALASEVGADAELAFANSQGELTSEATSFGELCCGHSYKDGVELPYYGLRFGDAQQATAFSEALRVAAKKVAVALMTKAACQASERYKIDAGAETRNALRAMGFDDESIETAIARIGSDESADLVANAILEDALGGKSEEEFLLRRNSTLSPSISPKSMNSSINDIVGGDDDADQKSLIEPGLQETDQRIQSVGHQVFQMGKSGDLSLPTKKAPEPPTTTPPKKRPGDFFFEQAARHVEFSPDQFQLTAWALVEGAARNSLTTSADDPNLPANDPAHTERAATAATRCARQLLFDGDTSRDVFWACLSQRSALAARGLLVTDRPKAIRDSIEADVKDRVVVSRTSSKSSANSSVGIAQQPPPVIVQQLPMIEHDEQKIETDRIVSPTSLNSSVPPPPPTPTSKPPEKNPTRFRSLAGVVTSLTKKIGPSPFRRNRNRRNSEDSLTPTSEAARRSSTGNFADALRESTADDDDNAQAHRRAMDEQVVRAVQRASSDLCEDHKASAPLYKMPSSENVLPSRRSNEMSRQPFSPNDFEPLKVLGKGSFGAVALSRRLADGQIFAIKVLEKRRLVGQRAESMARLERDVLDQLSHARHMPFVARMRFAFHSISKLYIAMDYFPHGSLHFVLKQDTPTRRYGRKAALMVCAELASALEHVHAACVVHRDLKPSNVLVDARGHVALSDFGLATRTAARHAPLRKRSFVGTIDYAAPELLLKSCTKYGEAVDCWALGCLTFEMGSGLPPFHADTTRETFAKIVRAEPKFKAIRDLKPEAKTTLNLLLSKDPNKRLGHAGDFRSESTWLNSIGTWGQRLTMLEGPLEPIIRDKLSRDVNNKKDLHDAEAKALFEDNIQPNSPIGRALQPHDHAFSGFSRPPSAATTARRIAPESSSSVFDGGAAEMKHGEQAGGTATVFV</sequence>
<feature type="domain" description="Protein kinase" evidence="9">
    <location>
        <begin position="658"/>
        <end position="925"/>
    </location>
</feature>
<feature type="region of interest" description="Disordered" evidence="8">
    <location>
        <begin position="510"/>
        <end position="603"/>
    </location>
</feature>
<feature type="binding site" evidence="7">
    <location>
        <position position="687"/>
    </location>
    <ligand>
        <name>ATP</name>
        <dbReference type="ChEBI" id="CHEBI:30616"/>
    </ligand>
</feature>
<keyword evidence="5" id="KW-0418">Kinase</keyword>
<name>A0A7S3K282_9STRA</name>
<feature type="region of interest" description="Disordered" evidence="8">
    <location>
        <begin position="994"/>
        <end position="1017"/>
    </location>
</feature>
<proteinExistence type="predicted"/>
<protein>
    <recommendedName>
        <fullName evidence="9">Protein kinase domain-containing protein</fullName>
    </recommendedName>
</protein>
<dbReference type="Gene3D" id="1.10.510.10">
    <property type="entry name" value="Transferase(Phosphotransferase) domain 1"/>
    <property type="match status" value="1"/>
</dbReference>
<keyword evidence="3" id="KW-0808">Transferase</keyword>
<dbReference type="InterPro" id="IPR045270">
    <property type="entry name" value="STKc_AGC"/>
</dbReference>
<dbReference type="InterPro" id="IPR008271">
    <property type="entry name" value="Ser/Thr_kinase_AS"/>
</dbReference>
<evidence type="ECO:0000256" key="3">
    <source>
        <dbReference type="ARBA" id="ARBA00022679"/>
    </source>
</evidence>
<dbReference type="GO" id="GO:0005524">
    <property type="term" value="F:ATP binding"/>
    <property type="evidence" value="ECO:0007669"/>
    <property type="project" value="UniProtKB-UniRule"/>
</dbReference>
<dbReference type="PROSITE" id="PS00108">
    <property type="entry name" value="PROTEIN_KINASE_ST"/>
    <property type="match status" value="1"/>
</dbReference>
<accession>A0A7S3K282</accession>
<evidence type="ECO:0000313" key="10">
    <source>
        <dbReference type="EMBL" id="CAE0370591.1"/>
    </source>
</evidence>
<evidence type="ECO:0000256" key="1">
    <source>
        <dbReference type="ARBA" id="ARBA00022527"/>
    </source>
</evidence>
<dbReference type="EMBL" id="HBIJ01017075">
    <property type="protein sequence ID" value="CAE0370591.1"/>
    <property type="molecule type" value="Transcribed_RNA"/>
</dbReference>
<evidence type="ECO:0000256" key="6">
    <source>
        <dbReference type="ARBA" id="ARBA00022840"/>
    </source>
</evidence>
<dbReference type="PROSITE" id="PS50011">
    <property type="entry name" value="PROTEIN_KINASE_DOM"/>
    <property type="match status" value="1"/>
</dbReference>
<evidence type="ECO:0000259" key="9">
    <source>
        <dbReference type="PROSITE" id="PS50011"/>
    </source>
</evidence>
<dbReference type="Gene3D" id="3.30.200.20">
    <property type="entry name" value="Phosphorylase Kinase, domain 1"/>
    <property type="match status" value="1"/>
</dbReference>
<keyword evidence="2" id="KW-0597">Phosphoprotein</keyword>
<dbReference type="CDD" id="cd05123">
    <property type="entry name" value="STKc_AGC"/>
    <property type="match status" value="1"/>
</dbReference>
<organism evidence="10">
    <name type="scientific">Aureoumbra lagunensis</name>
    <dbReference type="NCBI Taxonomy" id="44058"/>
    <lineage>
        <taxon>Eukaryota</taxon>
        <taxon>Sar</taxon>
        <taxon>Stramenopiles</taxon>
        <taxon>Ochrophyta</taxon>
        <taxon>Pelagophyceae</taxon>
        <taxon>Pelagomonadales</taxon>
        <taxon>Aureoumbra</taxon>
    </lineage>
</organism>
<feature type="compositionally biased region" description="Pro residues" evidence="8">
    <location>
        <begin position="517"/>
        <end position="527"/>
    </location>
</feature>
<dbReference type="SUPFAM" id="SSF56112">
    <property type="entry name" value="Protein kinase-like (PK-like)"/>
    <property type="match status" value="1"/>
</dbReference>
<feature type="region of interest" description="Disordered" evidence="8">
    <location>
        <begin position="326"/>
        <end position="350"/>
    </location>
</feature>
<evidence type="ECO:0000256" key="2">
    <source>
        <dbReference type="ARBA" id="ARBA00022553"/>
    </source>
</evidence>
<feature type="region of interest" description="Disordered" evidence="8">
    <location>
        <begin position="634"/>
        <end position="654"/>
    </location>
</feature>
<evidence type="ECO:0000256" key="5">
    <source>
        <dbReference type="ARBA" id="ARBA00022777"/>
    </source>
</evidence>
<evidence type="ECO:0000256" key="8">
    <source>
        <dbReference type="SAM" id="MobiDB-lite"/>
    </source>
</evidence>
<dbReference type="PANTHER" id="PTHR24351">
    <property type="entry name" value="RIBOSOMAL PROTEIN S6 KINASE"/>
    <property type="match status" value="1"/>
</dbReference>
<dbReference type="PROSITE" id="PS00107">
    <property type="entry name" value="PROTEIN_KINASE_ATP"/>
    <property type="match status" value="1"/>
</dbReference>
<reference evidence="10" key="1">
    <citation type="submission" date="2021-01" db="EMBL/GenBank/DDBJ databases">
        <authorList>
            <person name="Corre E."/>
            <person name="Pelletier E."/>
            <person name="Niang G."/>
            <person name="Scheremetjew M."/>
            <person name="Finn R."/>
            <person name="Kale V."/>
            <person name="Holt S."/>
            <person name="Cochrane G."/>
            <person name="Meng A."/>
            <person name="Brown T."/>
            <person name="Cohen L."/>
        </authorList>
    </citation>
    <scope>NUCLEOTIDE SEQUENCE</scope>
    <source>
        <strain evidence="10">CCMP1510</strain>
    </source>
</reference>
<evidence type="ECO:0000256" key="4">
    <source>
        <dbReference type="ARBA" id="ARBA00022741"/>
    </source>
</evidence>
<dbReference type="Pfam" id="PF00069">
    <property type="entry name" value="Pkinase"/>
    <property type="match status" value="1"/>
</dbReference>
<dbReference type="InterPro" id="IPR017441">
    <property type="entry name" value="Protein_kinase_ATP_BS"/>
</dbReference>
<evidence type="ECO:0000256" key="7">
    <source>
        <dbReference type="PROSITE-ProRule" id="PRU10141"/>
    </source>
</evidence>
<keyword evidence="4 7" id="KW-0547">Nucleotide-binding</keyword>
<keyword evidence="6 7" id="KW-0067">ATP-binding</keyword>
<dbReference type="AlphaFoldDB" id="A0A7S3K282"/>
<dbReference type="InterPro" id="IPR000719">
    <property type="entry name" value="Prot_kinase_dom"/>
</dbReference>
<dbReference type="SMART" id="SM00220">
    <property type="entry name" value="S_TKc"/>
    <property type="match status" value="1"/>
</dbReference>
<keyword evidence="1" id="KW-0723">Serine/threonine-protein kinase</keyword>